<dbReference type="Proteomes" id="UP000178089">
    <property type="component" value="Unassembled WGS sequence"/>
</dbReference>
<dbReference type="PANTHER" id="PTHR43591:SF24">
    <property type="entry name" value="2-METHOXY-6-POLYPRENYL-1,4-BENZOQUINOL METHYLASE, MITOCHONDRIAL"/>
    <property type="match status" value="1"/>
</dbReference>
<gene>
    <name evidence="2" type="ORF">A3F51_00820</name>
</gene>
<dbReference type="AlphaFoldDB" id="A0A1G2MZC5"/>
<protein>
    <recommendedName>
        <fullName evidence="1">Methyltransferase type 11 domain-containing protein</fullName>
    </recommendedName>
</protein>
<dbReference type="SUPFAM" id="SSF53335">
    <property type="entry name" value="S-adenosyl-L-methionine-dependent methyltransferases"/>
    <property type="match status" value="1"/>
</dbReference>
<dbReference type="Pfam" id="PF08241">
    <property type="entry name" value="Methyltransf_11"/>
    <property type="match status" value="1"/>
</dbReference>
<feature type="domain" description="Methyltransferase type 11" evidence="1">
    <location>
        <begin position="47"/>
        <end position="167"/>
    </location>
</feature>
<dbReference type="CDD" id="cd02440">
    <property type="entry name" value="AdoMet_MTases"/>
    <property type="match status" value="1"/>
</dbReference>
<dbReference type="GO" id="GO:0008757">
    <property type="term" value="F:S-adenosylmethionine-dependent methyltransferase activity"/>
    <property type="evidence" value="ECO:0007669"/>
    <property type="project" value="InterPro"/>
</dbReference>
<dbReference type="PANTHER" id="PTHR43591">
    <property type="entry name" value="METHYLTRANSFERASE"/>
    <property type="match status" value="1"/>
</dbReference>
<accession>A0A1G2MZC5</accession>
<proteinExistence type="predicted"/>
<organism evidence="2 3">
    <name type="scientific">Candidatus Taylorbacteria bacterium RIFCSPHIGHO2_12_FULL_45_16</name>
    <dbReference type="NCBI Taxonomy" id="1802315"/>
    <lineage>
        <taxon>Bacteria</taxon>
        <taxon>Candidatus Tayloriibacteriota</taxon>
    </lineage>
</organism>
<evidence type="ECO:0000313" key="3">
    <source>
        <dbReference type="Proteomes" id="UP000178089"/>
    </source>
</evidence>
<evidence type="ECO:0000259" key="1">
    <source>
        <dbReference type="Pfam" id="PF08241"/>
    </source>
</evidence>
<name>A0A1G2MZC5_9BACT</name>
<dbReference type="InterPro" id="IPR029063">
    <property type="entry name" value="SAM-dependent_MTases_sf"/>
</dbReference>
<dbReference type="EMBL" id="MHRT01000005">
    <property type="protein sequence ID" value="OHA29143.1"/>
    <property type="molecule type" value="Genomic_DNA"/>
</dbReference>
<reference evidence="2 3" key="1">
    <citation type="journal article" date="2016" name="Nat. Commun.">
        <title>Thousands of microbial genomes shed light on interconnected biogeochemical processes in an aquifer system.</title>
        <authorList>
            <person name="Anantharaman K."/>
            <person name="Brown C.T."/>
            <person name="Hug L.A."/>
            <person name="Sharon I."/>
            <person name="Castelle C.J."/>
            <person name="Probst A.J."/>
            <person name="Thomas B.C."/>
            <person name="Singh A."/>
            <person name="Wilkins M.J."/>
            <person name="Karaoz U."/>
            <person name="Brodie E.L."/>
            <person name="Williams K.H."/>
            <person name="Hubbard S.S."/>
            <person name="Banfield J.F."/>
        </authorList>
    </citation>
    <scope>NUCLEOTIDE SEQUENCE [LARGE SCALE GENOMIC DNA]</scope>
</reference>
<dbReference type="STRING" id="1802315.A3F51_00820"/>
<sequence>MKPNTSWGGVVEWYNDLLEQDSNSFQKNVLMPNLIRIVGPKTGMNLLDVACGQGYFSRAFAANGATVIGCDISQELIGKARGFKDPRDEDKSMPSVDFSKKDFQKSGAGKVGPVVTYNVSPADRLSFATDSSFDVVTIVLALQNIENLAGTLTESARVLKNGGRLVIVVNHPAFRIPQRSDWGWDEIKKRKVEIAGKKEWEKIVGPIPEQVMYRRLDGYMSDSRVEIDMTPGEKITAKKKFTISFHRPLQSYFKALSKAGFAVTRLEEWVSHKNSQTGPRATEEDRMRKEIPMFLCLETVKL</sequence>
<dbReference type="Gene3D" id="3.40.50.150">
    <property type="entry name" value="Vaccinia Virus protein VP39"/>
    <property type="match status" value="1"/>
</dbReference>
<evidence type="ECO:0000313" key="2">
    <source>
        <dbReference type="EMBL" id="OHA29143.1"/>
    </source>
</evidence>
<dbReference type="InterPro" id="IPR013216">
    <property type="entry name" value="Methyltransf_11"/>
</dbReference>
<comment type="caution">
    <text evidence="2">The sequence shown here is derived from an EMBL/GenBank/DDBJ whole genome shotgun (WGS) entry which is preliminary data.</text>
</comment>